<dbReference type="InterPro" id="IPR004358">
    <property type="entry name" value="Sig_transdc_His_kin-like_C"/>
</dbReference>
<dbReference type="SUPFAM" id="SSF47384">
    <property type="entry name" value="Homodimeric domain of signal transducing histidine kinase"/>
    <property type="match status" value="1"/>
</dbReference>
<organism evidence="11 12">
    <name type="scientific">Streptococcus gallolyticus</name>
    <dbReference type="NCBI Taxonomy" id="315405"/>
    <lineage>
        <taxon>Bacteria</taxon>
        <taxon>Bacillati</taxon>
        <taxon>Bacillota</taxon>
        <taxon>Bacilli</taxon>
        <taxon>Lactobacillales</taxon>
        <taxon>Streptococcaceae</taxon>
        <taxon>Streptococcus</taxon>
    </lineage>
</organism>
<dbReference type="SMART" id="SM00387">
    <property type="entry name" value="HATPase_c"/>
    <property type="match status" value="1"/>
</dbReference>
<evidence type="ECO:0000313" key="11">
    <source>
        <dbReference type="EMBL" id="RCW17960.1"/>
    </source>
</evidence>
<dbReference type="InterPro" id="IPR003661">
    <property type="entry name" value="HisK_dim/P_dom"/>
</dbReference>
<keyword evidence="9" id="KW-1133">Transmembrane helix</keyword>
<evidence type="ECO:0000256" key="2">
    <source>
        <dbReference type="ARBA" id="ARBA00004370"/>
    </source>
</evidence>
<keyword evidence="7" id="KW-0902">Two-component regulatory system</keyword>
<feature type="transmembrane region" description="Helical" evidence="9">
    <location>
        <begin position="17"/>
        <end position="36"/>
    </location>
</feature>
<comment type="caution">
    <text evidence="11">The sequence shown here is derived from an EMBL/GenBank/DDBJ whole genome shotgun (WGS) entry which is preliminary data.</text>
</comment>
<keyword evidence="4" id="KW-0597">Phosphoprotein</keyword>
<keyword evidence="9" id="KW-0472">Membrane</keyword>
<reference evidence="11 12" key="1">
    <citation type="journal article" date="2018" name="Sci. Rep.">
        <title>Network-guided genomic and metagenomic analysis of the faecal microbiota of the critically endangered kakapo.</title>
        <authorList>
            <person name="Waite D.W."/>
            <person name="Dsouza M."/>
            <person name="Sekiguchi Y."/>
            <person name="Hugenholtz P."/>
            <person name="Taylor M.W."/>
        </authorList>
    </citation>
    <scope>NUCLEOTIDE SEQUENCE [LARGE SCALE GENOMIC DNA]</scope>
    <source>
        <strain evidence="11 12">BI02</strain>
    </source>
</reference>
<feature type="compositionally biased region" description="Low complexity" evidence="8">
    <location>
        <begin position="71"/>
        <end position="84"/>
    </location>
</feature>
<dbReference type="Pfam" id="PF00512">
    <property type="entry name" value="HisKA"/>
    <property type="match status" value="1"/>
</dbReference>
<dbReference type="Gene3D" id="1.10.287.130">
    <property type="match status" value="1"/>
</dbReference>
<evidence type="ECO:0000256" key="3">
    <source>
        <dbReference type="ARBA" id="ARBA00012438"/>
    </source>
</evidence>
<dbReference type="SUPFAM" id="SSF55874">
    <property type="entry name" value="ATPase domain of HSP90 chaperone/DNA topoisomerase II/histidine kinase"/>
    <property type="match status" value="1"/>
</dbReference>
<dbReference type="PANTHER" id="PTHR45453:SF1">
    <property type="entry name" value="PHOSPHATE REGULON SENSOR PROTEIN PHOR"/>
    <property type="match status" value="1"/>
</dbReference>
<dbReference type="Pfam" id="PF02518">
    <property type="entry name" value="HATPase_c"/>
    <property type="match status" value="1"/>
</dbReference>
<proteinExistence type="predicted"/>
<feature type="domain" description="Histidine kinase" evidence="10">
    <location>
        <begin position="230"/>
        <end position="444"/>
    </location>
</feature>
<dbReference type="InterPro" id="IPR005467">
    <property type="entry name" value="His_kinase_dom"/>
</dbReference>
<evidence type="ECO:0000256" key="5">
    <source>
        <dbReference type="ARBA" id="ARBA00022679"/>
    </source>
</evidence>
<keyword evidence="5" id="KW-0808">Transferase</keyword>
<keyword evidence="9" id="KW-0812">Transmembrane</keyword>
<dbReference type="InterPro" id="IPR003594">
    <property type="entry name" value="HATPase_dom"/>
</dbReference>
<evidence type="ECO:0000259" key="10">
    <source>
        <dbReference type="PROSITE" id="PS50109"/>
    </source>
</evidence>
<dbReference type="Proteomes" id="UP000253215">
    <property type="component" value="Unassembled WGS sequence"/>
</dbReference>
<dbReference type="InterPro" id="IPR050351">
    <property type="entry name" value="BphY/WalK/GraS-like"/>
</dbReference>
<dbReference type="GO" id="GO:0016036">
    <property type="term" value="P:cellular response to phosphate starvation"/>
    <property type="evidence" value="ECO:0007669"/>
    <property type="project" value="TreeGrafter"/>
</dbReference>
<feature type="region of interest" description="Disordered" evidence="8">
    <location>
        <begin position="67"/>
        <end position="94"/>
    </location>
</feature>
<evidence type="ECO:0000313" key="12">
    <source>
        <dbReference type="Proteomes" id="UP000253215"/>
    </source>
</evidence>
<evidence type="ECO:0000256" key="8">
    <source>
        <dbReference type="SAM" id="MobiDB-lite"/>
    </source>
</evidence>
<dbReference type="InterPro" id="IPR036890">
    <property type="entry name" value="HATPase_C_sf"/>
</dbReference>
<dbReference type="EC" id="2.7.13.3" evidence="3"/>
<dbReference type="CDD" id="cd00075">
    <property type="entry name" value="HATPase"/>
    <property type="match status" value="1"/>
</dbReference>
<evidence type="ECO:0000256" key="4">
    <source>
        <dbReference type="ARBA" id="ARBA00022553"/>
    </source>
</evidence>
<dbReference type="CDD" id="cd00082">
    <property type="entry name" value="HisKA"/>
    <property type="match status" value="1"/>
</dbReference>
<dbReference type="GO" id="GO:0005886">
    <property type="term" value="C:plasma membrane"/>
    <property type="evidence" value="ECO:0007669"/>
    <property type="project" value="TreeGrafter"/>
</dbReference>
<dbReference type="PROSITE" id="PS50109">
    <property type="entry name" value="HIS_KIN"/>
    <property type="match status" value="1"/>
</dbReference>
<protein>
    <recommendedName>
        <fullName evidence="3">histidine kinase</fullName>
        <ecNumber evidence="3">2.7.13.3</ecNumber>
    </recommendedName>
</protein>
<dbReference type="FunFam" id="3.30.565.10:FF:000006">
    <property type="entry name" value="Sensor histidine kinase WalK"/>
    <property type="match status" value="1"/>
</dbReference>
<dbReference type="GO" id="GO:0000155">
    <property type="term" value="F:phosphorelay sensor kinase activity"/>
    <property type="evidence" value="ECO:0007669"/>
    <property type="project" value="InterPro"/>
</dbReference>
<gene>
    <name evidence="11" type="ORF">CAC02_00205</name>
</gene>
<dbReference type="PANTHER" id="PTHR45453">
    <property type="entry name" value="PHOSPHATE REGULON SENSOR PROTEIN PHOR"/>
    <property type="match status" value="1"/>
</dbReference>
<dbReference type="EMBL" id="NETH01000001">
    <property type="protein sequence ID" value="RCW17960.1"/>
    <property type="molecule type" value="Genomic_DNA"/>
</dbReference>
<evidence type="ECO:0000256" key="6">
    <source>
        <dbReference type="ARBA" id="ARBA00022777"/>
    </source>
</evidence>
<sequence>MLNKLQKKLSSGTFSHFFHFFAVFTGIFVIMTIIILQIMRYGLYSSTDTSLQNAADNANNYVVRTMERSDSLQSDSSTSKTSSSADKEKPSTSGGGLSNVSVLLYDEDGTILNELDALIQFGTLSTSTILDEDSLGEIKEQKITTIFGQSEKYHVLTVKVSSSDYPSIKYATFLVSVRQLDEANERYVTITITVMVIFWIISVVASIYLANWTRKPIMESYEKQKSFVENASHELRTPLAVLQNRLESLFRRPDATILDNSESIAASLDEVRNMRILTTNLLNLARRDDGLKVELEDIHPTTFNEIFENYDMIAEENGKTFVGHNLAEQPIKSDRTLLKQLMTILFDNAIKYTDDDGVIEFTVKTTDKQTILTVADNGPGISDADRVKIFDRFYRVDKARTRQKGGFGLGLSLAKQIVDVLKGDIQVKDNQPKGTIFEVRFNRH</sequence>
<accession>A0A368UG43</accession>
<dbReference type="PRINTS" id="PR00344">
    <property type="entry name" value="BCTRLSENSOR"/>
</dbReference>
<name>A0A368UG43_9STRE</name>
<dbReference type="InterPro" id="IPR036097">
    <property type="entry name" value="HisK_dim/P_sf"/>
</dbReference>
<keyword evidence="6 11" id="KW-0418">Kinase</keyword>
<comment type="catalytic activity">
    <reaction evidence="1">
        <text>ATP + protein L-histidine = ADP + protein N-phospho-L-histidine.</text>
        <dbReference type="EC" id="2.7.13.3"/>
    </reaction>
</comment>
<dbReference type="GO" id="GO:0004721">
    <property type="term" value="F:phosphoprotein phosphatase activity"/>
    <property type="evidence" value="ECO:0007669"/>
    <property type="project" value="TreeGrafter"/>
</dbReference>
<comment type="subcellular location">
    <subcellularLocation>
        <location evidence="2">Membrane</location>
    </subcellularLocation>
</comment>
<evidence type="ECO:0000256" key="1">
    <source>
        <dbReference type="ARBA" id="ARBA00000085"/>
    </source>
</evidence>
<dbReference type="AlphaFoldDB" id="A0A368UG43"/>
<evidence type="ECO:0000256" key="7">
    <source>
        <dbReference type="ARBA" id="ARBA00023012"/>
    </source>
</evidence>
<feature type="transmembrane region" description="Helical" evidence="9">
    <location>
        <begin position="187"/>
        <end position="210"/>
    </location>
</feature>
<dbReference type="Gene3D" id="3.30.565.10">
    <property type="entry name" value="Histidine kinase-like ATPase, C-terminal domain"/>
    <property type="match status" value="1"/>
</dbReference>
<dbReference type="SMART" id="SM00388">
    <property type="entry name" value="HisKA"/>
    <property type="match status" value="1"/>
</dbReference>
<evidence type="ECO:0000256" key="9">
    <source>
        <dbReference type="SAM" id="Phobius"/>
    </source>
</evidence>